<dbReference type="InterPro" id="IPR003439">
    <property type="entry name" value="ABC_transporter-like_ATP-bd"/>
</dbReference>
<dbReference type="GO" id="GO:0005524">
    <property type="term" value="F:ATP binding"/>
    <property type="evidence" value="ECO:0007669"/>
    <property type="project" value="UniProtKB-KW"/>
</dbReference>
<evidence type="ECO:0000313" key="13">
    <source>
        <dbReference type="Proteomes" id="UP000000447"/>
    </source>
</evidence>
<dbReference type="CDD" id="cd03225">
    <property type="entry name" value="ABC_cobalt_CbiO_domain1"/>
    <property type="match status" value="2"/>
</dbReference>
<keyword evidence="13" id="KW-1185">Reference proteome</keyword>
<evidence type="ECO:0000256" key="3">
    <source>
        <dbReference type="ARBA" id="ARBA00022448"/>
    </source>
</evidence>
<dbReference type="PROSITE" id="PS50893">
    <property type="entry name" value="ABC_TRANSPORTER_2"/>
    <property type="match status" value="2"/>
</dbReference>
<name>B9L5G2_THERP</name>
<feature type="transmembrane region" description="Helical" evidence="10">
    <location>
        <begin position="775"/>
        <end position="795"/>
    </location>
</feature>
<proteinExistence type="inferred from homology"/>
<dbReference type="SUPFAM" id="SSF52540">
    <property type="entry name" value="P-loop containing nucleoside triphosphate hydrolases"/>
    <property type="match status" value="2"/>
</dbReference>
<feature type="transmembrane region" description="Helical" evidence="10">
    <location>
        <begin position="659"/>
        <end position="690"/>
    </location>
</feature>
<keyword evidence="5" id="KW-0547">Nucleotide-binding</keyword>
<evidence type="ECO:0000256" key="8">
    <source>
        <dbReference type="ARBA" id="ARBA00023136"/>
    </source>
</evidence>
<evidence type="ECO:0000256" key="4">
    <source>
        <dbReference type="ARBA" id="ARBA00022692"/>
    </source>
</evidence>
<feature type="domain" description="ABC transporter" evidence="11">
    <location>
        <begin position="349"/>
        <end position="582"/>
    </location>
</feature>
<evidence type="ECO:0000256" key="9">
    <source>
        <dbReference type="SAM" id="MobiDB-lite"/>
    </source>
</evidence>
<dbReference type="RefSeq" id="WP_012642778.1">
    <property type="nucleotide sequence ID" value="NC_011961.1"/>
</dbReference>
<feature type="region of interest" description="Disordered" evidence="9">
    <location>
        <begin position="615"/>
        <end position="643"/>
    </location>
</feature>
<keyword evidence="3" id="KW-0813">Transport</keyword>
<dbReference type="Gene3D" id="3.40.50.300">
    <property type="entry name" value="P-loop containing nucleotide triphosphate hydrolases"/>
    <property type="match status" value="2"/>
</dbReference>
<accession>B9L5G2</accession>
<feature type="domain" description="ABC transporter" evidence="11">
    <location>
        <begin position="24"/>
        <end position="271"/>
    </location>
</feature>
<evidence type="ECO:0000256" key="7">
    <source>
        <dbReference type="ARBA" id="ARBA00022989"/>
    </source>
</evidence>
<dbReference type="InterPro" id="IPR017871">
    <property type="entry name" value="ABC_transporter-like_CS"/>
</dbReference>
<dbReference type="Pfam" id="PF00005">
    <property type="entry name" value="ABC_tran"/>
    <property type="match status" value="2"/>
</dbReference>
<sequence length="903" mass="95086">MQSDPHSLADGCQLTDPDSVPSAVRAERFTYRYPSLESTDPAGPALEDLSFVIPAGQLVGLVGASGSGLTTLCRALAGIVPHETGGVVRGWLEVAGSETTSVSPAELAERVGIVFEDPEANLIGLSVAEEVAFALELRGDPPEEVARRVDWALAVVGLAALRDRPVNQLSGGQKQRLAIAVALARQPALLVLDQPAAQLDPLGKQEIQRALAELAAQPEYRLTIVLAERDADFLLPLVERLLGLASGRLALDAPANVAFADPDRLGEFGIDPPQLALLAVALAPVLGSTPLPVFRTVEDARAFLARVVPASSPHHELLTQATRDATRLTARSAAEPSRAALDASAEPVLQLERVSFRYAGGPLVLQDIDLTVAPGEIVALVGPNGSGKTTLARHVIGALRPERGRVLVAGQDTRTLSIGELARFVGYVAQNPDHQLVRTTPRDEVAFALRTLGSAPAAVAARTAVVLEQCGLALVADRPHWILSRSQRQLAALAAALARQPRLLVLDEPTSALDRAGRDRLARLLAERAANGQSTLVVSHDLRFVARCAHRVVLLSGGRVWASGTPRAVLGDAELLARAGLVPLPVTALAHVLGLPPALEPAELVAALEHAGNHAPARTAQGSVEPPAVGTEGPMTEASPERATGAPPFLARIDPRVKLALALGLALPVLLWQSPLLLLAMTGFLHLVLWRAGGFDRARSLAVWRALAPLLVLVLLLRPLFDRSGAPILLEVGPLVITLPGLLGAVGAALRVVALALLALAWFATTNERAFVQSLVRLGLPLSVGLALAIGLRFIPVFAQTFWTAAEALQTRGWIIPERGMARLRALLPVLSVALAATLRQAQQLSWALAARGVGRRGNRPHFADLRMRALDWSVLVTGAALAAALLVAALAGVGRSPLWPLA</sequence>
<dbReference type="GO" id="GO:0043190">
    <property type="term" value="C:ATP-binding cassette (ABC) transporter complex"/>
    <property type="evidence" value="ECO:0007669"/>
    <property type="project" value="TreeGrafter"/>
</dbReference>
<evidence type="ECO:0000256" key="10">
    <source>
        <dbReference type="SAM" id="Phobius"/>
    </source>
</evidence>
<dbReference type="Pfam" id="PF02361">
    <property type="entry name" value="CbiQ"/>
    <property type="match status" value="1"/>
</dbReference>
<dbReference type="Proteomes" id="UP000000447">
    <property type="component" value="Plasmid unnamed"/>
</dbReference>
<comment type="similarity">
    <text evidence="2">Belongs to the ABC transporter superfamily.</text>
</comment>
<dbReference type="PROSITE" id="PS00211">
    <property type="entry name" value="ABC_TRANSPORTER_1"/>
    <property type="match status" value="1"/>
</dbReference>
<keyword evidence="6 12" id="KW-0067">ATP-binding</keyword>
<gene>
    <name evidence="12" type="ordered locus">trd_A0089</name>
</gene>
<keyword evidence="7 10" id="KW-1133">Transmembrane helix</keyword>
<dbReference type="KEGG" id="tro:trd_A0089"/>
<geneLocation type="plasmid" evidence="13">
    <name>Tros</name>
</geneLocation>
<dbReference type="eggNOG" id="COG1122">
    <property type="taxonomic scope" value="Bacteria"/>
</dbReference>
<evidence type="ECO:0000313" key="12">
    <source>
        <dbReference type="EMBL" id="ACM06791.1"/>
    </source>
</evidence>
<keyword evidence="4 10" id="KW-0812">Transmembrane</keyword>
<keyword evidence="8 10" id="KW-0472">Membrane</keyword>
<reference evidence="12 13" key="1">
    <citation type="journal article" date="2009" name="PLoS ONE">
        <title>Complete genome sequence of the aerobic CO-oxidizing thermophile Thermomicrobium roseum.</title>
        <authorList>
            <person name="Wu D."/>
            <person name="Raymond J."/>
            <person name="Wu M."/>
            <person name="Chatterji S."/>
            <person name="Ren Q."/>
            <person name="Graham J.E."/>
            <person name="Bryant D.A."/>
            <person name="Robb F."/>
            <person name="Colman A."/>
            <person name="Tallon L.J."/>
            <person name="Badger J.H."/>
            <person name="Madupu R."/>
            <person name="Ward N.L."/>
            <person name="Eisen J.A."/>
        </authorList>
    </citation>
    <scope>NUCLEOTIDE SEQUENCE [LARGE SCALE GENOMIC DNA]</scope>
    <source>
        <strain evidence="13">ATCC 27502 / DSM 5159 / P-2</strain>
        <plasmid evidence="12">unnamed</plasmid>
    </source>
</reference>
<dbReference type="eggNOG" id="COG0619">
    <property type="taxonomic scope" value="Bacteria"/>
</dbReference>
<evidence type="ECO:0000256" key="5">
    <source>
        <dbReference type="ARBA" id="ARBA00022741"/>
    </source>
</evidence>
<keyword evidence="12" id="KW-0614">Plasmid</keyword>
<dbReference type="SMART" id="SM00382">
    <property type="entry name" value="AAA"/>
    <property type="match status" value="2"/>
</dbReference>
<feature type="transmembrane region" description="Helical" evidence="10">
    <location>
        <begin position="870"/>
        <end position="894"/>
    </location>
</feature>
<dbReference type="GO" id="GO:0042626">
    <property type="term" value="F:ATPase-coupled transmembrane transporter activity"/>
    <property type="evidence" value="ECO:0007669"/>
    <property type="project" value="TreeGrafter"/>
</dbReference>
<dbReference type="AlphaFoldDB" id="B9L5G2"/>
<dbReference type="InterPro" id="IPR027417">
    <property type="entry name" value="P-loop_NTPase"/>
</dbReference>
<dbReference type="InterPro" id="IPR003593">
    <property type="entry name" value="AAA+_ATPase"/>
</dbReference>
<feature type="transmembrane region" description="Helical" evidence="10">
    <location>
        <begin position="741"/>
        <end position="763"/>
    </location>
</feature>
<comment type="subcellular location">
    <subcellularLocation>
        <location evidence="1">Membrane</location>
        <topology evidence="1">Multi-pass membrane protein</topology>
    </subcellularLocation>
</comment>
<feature type="transmembrane region" description="Helical" evidence="10">
    <location>
        <begin position="702"/>
        <end position="721"/>
    </location>
</feature>
<dbReference type="HOGENOM" id="CLU_000604_38_1_0"/>
<dbReference type="InterPro" id="IPR050095">
    <property type="entry name" value="ECF_ABC_transporter_ATP-bd"/>
</dbReference>
<evidence type="ECO:0000259" key="11">
    <source>
        <dbReference type="PROSITE" id="PS50893"/>
    </source>
</evidence>
<dbReference type="PANTHER" id="PTHR43553">
    <property type="entry name" value="HEAVY METAL TRANSPORTER"/>
    <property type="match status" value="1"/>
</dbReference>
<dbReference type="OrthoDB" id="501320at2"/>
<evidence type="ECO:0000256" key="1">
    <source>
        <dbReference type="ARBA" id="ARBA00004141"/>
    </source>
</evidence>
<organism evidence="12 13">
    <name type="scientific">Thermomicrobium roseum (strain ATCC 27502 / DSM 5159 / P-2)</name>
    <dbReference type="NCBI Taxonomy" id="309801"/>
    <lineage>
        <taxon>Bacteria</taxon>
        <taxon>Pseudomonadati</taxon>
        <taxon>Thermomicrobiota</taxon>
        <taxon>Thermomicrobia</taxon>
        <taxon>Thermomicrobiales</taxon>
        <taxon>Thermomicrobiaceae</taxon>
        <taxon>Thermomicrobium</taxon>
    </lineage>
</organism>
<dbReference type="EMBL" id="CP001276">
    <property type="protein sequence ID" value="ACM06791.1"/>
    <property type="molecule type" value="Genomic_DNA"/>
</dbReference>
<dbReference type="InterPro" id="IPR003339">
    <property type="entry name" value="ABC/ECF_trnsptr_transmembrane"/>
</dbReference>
<dbReference type="CDD" id="cd16914">
    <property type="entry name" value="EcfT"/>
    <property type="match status" value="1"/>
</dbReference>
<dbReference type="InterPro" id="IPR015856">
    <property type="entry name" value="ABC_transpr_CbiO/EcfA_su"/>
</dbReference>
<dbReference type="GO" id="GO:0016887">
    <property type="term" value="F:ATP hydrolysis activity"/>
    <property type="evidence" value="ECO:0007669"/>
    <property type="project" value="InterPro"/>
</dbReference>
<evidence type="ECO:0000256" key="6">
    <source>
        <dbReference type="ARBA" id="ARBA00022840"/>
    </source>
</evidence>
<protein>
    <submittedName>
        <fullName evidence="12">ABC transporter, ATP-binding protein</fullName>
    </submittedName>
</protein>
<evidence type="ECO:0000256" key="2">
    <source>
        <dbReference type="ARBA" id="ARBA00005417"/>
    </source>
</evidence>
<dbReference type="PANTHER" id="PTHR43553:SF24">
    <property type="entry name" value="ENERGY-COUPLING FACTOR TRANSPORTER ATP-BINDING PROTEIN ECFA1"/>
    <property type="match status" value="1"/>
</dbReference>